<keyword evidence="1" id="KW-0862">Zinc</keyword>
<comment type="caution">
    <text evidence="3">The sequence shown here is derived from an EMBL/GenBank/DDBJ whole genome shotgun (WGS) entry which is preliminary data.</text>
</comment>
<keyword evidence="4" id="KW-1185">Reference proteome</keyword>
<dbReference type="Gene3D" id="4.10.60.10">
    <property type="entry name" value="Zinc finger, CCHC-type"/>
    <property type="match status" value="1"/>
</dbReference>
<protein>
    <submittedName>
        <fullName evidence="3">Retrovirus-related pol polyprotein from transposon TNT 1-94</fullName>
    </submittedName>
</protein>
<name>A0ABQ5IPF9_9ASTR</name>
<dbReference type="SMART" id="SM00343">
    <property type="entry name" value="ZnF_C2HC"/>
    <property type="match status" value="1"/>
</dbReference>
<dbReference type="InterPro" id="IPR036875">
    <property type="entry name" value="Znf_CCHC_sf"/>
</dbReference>
<evidence type="ECO:0000259" key="2">
    <source>
        <dbReference type="PROSITE" id="PS50158"/>
    </source>
</evidence>
<accession>A0ABQ5IPF9</accession>
<gene>
    <name evidence="3" type="ORF">Tco_1112453</name>
</gene>
<dbReference type="PROSITE" id="PS50158">
    <property type="entry name" value="ZF_CCHC"/>
    <property type="match status" value="1"/>
</dbReference>
<dbReference type="Pfam" id="PF00098">
    <property type="entry name" value="zf-CCHC"/>
    <property type="match status" value="1"/>
</dbReference>
<keyword evidence="1" id="KW-0479">Metal-binding</keyword>
<reference evidence="3" key="1">
    <citation type="journal article" date="2022" name="Int. J. Mol. Sci.">
        <title>Draft Genome of Tanacetum Coccineum: Genomic Comparison of Closely Related Tanacetum-Family Plants.</title>
        <authorList>
            <person name="Yamashiro T."/>
            <person name="Shiraishi A."/>
            <person name="Nakayama K."/>
            <person name="Satake H."/>
        </authorList>
    </citation>
    <scope>NUCLEOTIDE SEQUENCE</scope>
</reference>
<proteinExistence type="predicted"/>
<dbReference type="EMBL" id="BQNB010021028">
    <property type="protein sequence ID" value="GJU02115.1"/>
    <property type="molecule type" value="Genomic_DNA"/>
</dbReference>
<dbReference type="Proteomes" id="UP001151760">
    <property type="component" value="Unassembled WGS sequence"/>
</dbReference>
<evidence type="ECO:0000313" key="4">
    <source>
        <dbReference type="Proteomes" id="UP001151760"/>
    </source>
</evidence>
<evidence type="ECO:0000313" key="3">
    <source>
        <dbReference type="EMBL" id="GJU02115.1"/>
    </source>
</evidence>
<feature type="domain" description="CCHC-type" evidence="2">
    <location>
        <begin position="104"/>
        <end position="120"/>
    </location>
</feature>
<sequence>MDNYIEENYGLLYYSSTVHQVACPQPQSVPHIEYTVSIVNQQAHLVEFPQTDSGLVVPLFKQGDDSIDDINKMMSFLSTVVTSRTRSNTSGTGGNYSGQQRVVKCFNCQGEGHMERQCPKPKRKRDLASVVEIVLSFQWFHGLSLVLACQTLANIFNDDCLHVRPPIEFSLDPDTSCQNLVPSGRTSNALSIPRRDMTNALTRSGFIRSFQLKASATTFAFLGCTPQGEVLWSEKPRSANSCSWSDSSCISEGLICKVLGTIGAAPHLELNRFGILHGEPEEGRVASSGWPLVLAVPGLVTYLCQSDT</sequence>
<dbReference type="InterPro" id="IPR001878">
    <property type="entry name" value="Znf_CCHC"/>
</dbReference>
<dbReference type="SUPFAM" id="SSF57756">
    <property type="entry name" value="Retrovirus zinc finger-like domains"/>
    <property type="match status" value="1"/>
</dbReference>
<keyword evidence="1" id="KW-0863">Zinc-finger</keyword>
<reference evidence="3" key="2">
    <citation type="submission" date="2022-01" db="EMBL/GenBank/DDBJ databases">
        <authorList>
            <person name="Yamashiro T."/>
            <person name="Shiraishi A."/>
            <person name="Satake H."/>
            <person name="Nakayama K."/>
        </authorList>
    </citation>
    <scope>NUCLEOTIDE SEQUENCE</scope>
</reference>
<evidence type="ECO:0000256" key="1">
    <source>
        <dbReference type="PROSITE-ProRule" id="PRU00047"/>
    </source>
</evidence>
<organism evidence="3 4">
    <name type="scientific">Tanacetum coccineum</name>
    <dbReference type="NCBI Taxonomy" id="301880"/>
    <lineage>
        <taxon>Eukaryota</taxon>
        <taxon>Viridiplantae</taxon>
        <taxon>Streptophyta</taxon>
        <taxon>Embryophyta</taxon>
        <taxon>Tracheophyta</taxon>
        <taxon>Spermatophyta</taxon>
        <taxon>Magnoliopsida</taxon>
        <taxon>eudicotyledons</taxon>
        <taxon>Gunneridae</taxon>
        <taxon>Pentapetalae</taxon>
        <taxon>asterids</taxon>
        <taxon>campanulids</taxon>
        <taxon>Asterales</taxon>
        <taxon>Asteraceae</taxon>
        <taxon>Asteroideae</taxon>
        <taxon>Anthemideae</taxon>
        <taxon>Anthemidinae</taxon>
        <taxon>Tanacetum</taxon>
    </lineage>
</organism>